<dbReference type="Proteomes" id="UP000290189">
    <property type="component" value="Unassembled WGS sequence"/>
</dbReference>
<evidence type="ECO:0000256" key="6">
    <source>
        <dbReference type="ARBA" id="ARBA00022989"/>
    </source>
</evidence>
<keyword evidence="4 8" id="KW-0812">Transmembrane</keyword>
<evidence type="ECO:0000256" key="2">
    <source>
        <dbReference type="ARBA" id="ARBA00006375"/>
    </source>
</evidence>
<dbReference type="GO" id="GO:0016020">
    <property type="term" value="C:membrane"/>
    <property type="evidence" value="ECO:0007669"/>
    <property type="project" value="UniProtKB-SubCell"/>
</dbReference>
<reference evidence="11 13" key="2">
    <citation type="submission" date="2018-03" db="EMBL/GenBank/DDBJ databases">
        <authorList>
            <person name="Fogelqvist J."/>
        </authorList>
    </citation>
    <scope>NUCLEOTIDE SEQUENCE [LARGE SCALE GENOMIC DNA]</scope>
</reference>
<organism evidence="10 12">
    <name type="scientific">Plasmodiophora brassicae</name>
    <name type="common">Clubroot disease agent</name>
    <dbReference type="NCBI Taxonomy" id="37360"/>
    <lineage>
        <taxon>Eukaryota</taxon>
        <taxon>Sar</taxon>
        <taxon>Rhizaria</taxon>
        <taxon>Endomyxa</taxon>
        <taxon>Phytomyxea</taxon>
        <taxon>Plasmodiophorida</taxon>
        <taxon>Plasmodiophoridae</taxon>
        <taxon>Plasmodiophora</taxon>
    </lineage>
</organism>
<dbReference type="AlphaFoldDB" id="A0A0G4IPV3"/>
<evidence type="ECO:0000256" key="9">
    <source>
        <dbReference type="RuleBase" id="RU000488"/>
    </source>
</evidence>
<comment type="similarity">
    <text evidence="2 9">Belongs to the mitochondrial carrier (TC 2.A.29) family.</text>
</comment>
<evidence type="ECO:0000256" key="1">
    <source>
        <dbReference type="ARBA" id="ARBA00004141"/>
    </source>
</evidence>
<evidence type="ECO:0000256" key="3">
    <source>
        <dbReference type="ARBA" id="ARBA00022448"/>
    </source>
</evidence>
<accession>A0A0G4IPV3</accession>
<dbReference type="InterPro" id="IPR050391">
    <property type="entry name" value="Mito_Metabolite_Transporter"/>
</dbReference>
<evidence type="ECO:0000256" key="7">
    <source>
        <dbReference type="ARBA" id="ARBA00023136"/>
    </source>
</evidence>
<keyword evidence="7 8" id="KW-0472">Membrane</keyword>
<evidence type="ECO:0000313" key="11">
    <source>
        <dbReference type="EMBL" id="SPQ97527.1"/>
    </source>
</evidence>
<feature type="repeat" description="Solcar" evidence="8">
    <location>
        <begin position="36"/>
        <end position="119"/>
    </location>
</feature>
<feature type="repeat" description="Solcar" evidence="8">
    <location>
        <begin position="223"/>
        <end position="307"/>
    </location>
</feature>
<protein>
    <recommendedName>
        <fullName evidence="14">Mitochondrial carrier protein</fullName>
    </recommendedName>
</protein>
<keyword evidence="3 9" id="KW-0813">Transport</keyword>
<keyword evidence="12" id="KW-1185">Reference proteome</keyword>
<dbReference type="Proteomes" id="UP000039324">
    <property type="component" value="Unassembled WGS sequence"/>
</dbReference>
<dbReference type="OrthoDB" id="448427at2759"/>
<keyword evidence="5" id="KW-0677">Repeat</keyword>
<dbReference type="OMA" id="TTRFGAY"/>
<reference evidence="10 12" key="1">
    <citation type="submission" date="2015-02" db="EMBL/GenBank/DDBJ databases">
        <authorList>
            <person name="Chooi Y.-H."/>
        </authorList>
    </citation>
    <scope>NUCLEOTIDE SEQUENCE [LARGE SCALE GENOMIC DNA]</scope>
    <source>
        <strain evidence="10">E3</strain>
    </source>
</reference>
<proteinExistence type="inferred from homology"/>
<dbReference type="Gene3D" id="1.50.40.10">
    <property type="entry name" value="Mitochondrial carrier domain"/>
    <property type="match status" value="1"/>
</dbReference>
<evidence type="ECO:0000313" key="12">
    <source>
        <dbReference type="Proteomes" id="UP000039324"/>
    </source>
</evidence>
<keyword evidence="6" id="KW-1133">Transmembrane helix</keyword>
<evidence type="ECO:0000256" key="8">
    <source>
        <dbReference type="PROSITE-ProRule" id="PRU00282"/>
    </source>
</evidence>
<comment type="subcellular location">
    <subcellularLocation>
        <location evidence="1">Membrane</location>
        <topology evidence="1">Multi-pass membrane protein</topology>
    </subcellularLocation>
</comment>
<sequence length="313" mass="34022">MRPYSLQRSPIGCGLSWASWRVAASKTNGMGTPADDNIVAKFMFGGIGCMTAAAVLNPCSLVKIRLQTQTTDATVRQVLRSMMKEEGLRAFMKGMTPALLREASYSTLRMGLYEPIKSYLNAGDSVLLGRYAAGALSGAIGAAIANPTDLVMVRMQASKTQAYRSTLDAFVHIYRHEGGVLGLYRGVGPTVVRAAVLTSFQLATYETAKRAIIDSRISPVFGDNVLTYFTAAMLSGVVTTTAHIPVDVVKSRVMNSTDSRGVLACIRDIIRTEGRIRPFFRGWVPAYLRLGPHTVISLVIIDQLRKTFGMKTI</sequence>
<evidence type="ECO:0000256" key="5">
    <source>
        <dbReference type="ARBA" id="ARBA00022737"/>
    </source>
</evidence>
<geneLocation type="mitochondrion" evidence="11"/>
<feature type="repeat" description="Solcar" evidence="8">
    <location>
        <begin position="125"/>
        <end position="211"/>
    </location>
</feature>
<evidence type="ECO:0000313" key="13">
    <source>
        <dbReference type="Proteomes" id="UP000290189"/>
    </source>
</evidence>
<dbReference type="PROSITE" id="PS50920">
    <property type="entry name" value="SOLCAR"/>
    <property type="match status" value="3"/>
</dbReference>
<dbReference type="InterPro" id="IPR023395">
    <property type="entry name" value="MCP_dom_sf"/>
</dbReference>
<dbReference type="InterPro" id="IPR018108">
    <property type="entry name" value="MCP_transmembrane"/>
</dbReference>
<gene>
    <name evidence="10" type="ORF">PBRA_000561</name>
    <name evidence="11" type="ORF">PLBR_LOCUS4742</name>
</gene>
<keyword evidence="11" id="KW-0496">Mitochondrion</keyword>
<dbReference type="EMBL" id="CDSF01000079">
    <property type="protein sequence ID" value="CEO97216.1"/>
    <property type="molecule type" value="Genomic_DNA"/>
</dbReference>
<evidence type="ECO:0000256" key="4">
    <source>
        <dbReference type="ARBA" id="ARBA00022692"/>
    </source>
</evidence>
<dbReference type="Pfam" id="PF00153">
    <property type="entry name" value="Mito_carr"/>
    <property type="match status" value="3"/>
</dbReference>
<evidence type="ECO:0000313" key="10">
    <source>
        <dbReference type="EMBL" id="CEO97216.1"/>
    </source>
</evidence>
<dbReference type="STRING" id="37360.A0A0G4IPV3"/>
<dbReference type="SUPFAM" id="SSF103506">
    <property type="entry name" value="Mitochondrial carrier"/>
    <property type="match status" value="1"/>
</dbReference>
<name>A0A0G4IPV3_PLABS</name>
<dbReference type="PANTHER" id="PTHR45618">
    <property type="entry name" value="MITOCHONDRIAL DICARBOXYLATE CARRIER-RELATED"/>
    <property type="match status" value="1"/>
</dbReference>
<dbReference type="EMBL" id="OVEO01000008">
    <property type="protein sequence ID" value="SPQ97527.1"/>
    <property type="molecule type" value="Genomic_DNA"/>
</dbReference>
<evidence type="ECO:0008006" key="14">
    <source>
        <dbReference type="Google" id="ProtNLM"/>
    </source>
</evidence>